<dbReference type="OrthoDB" id="2769928at2"/>
<comment type="caution">
    <text evidence="2">The sequence shown here is derived from an EMBL/GenBank/DDBJ whole genome shotgun (WGS) entry which is preliminary data.</text>
</comment>
<evidence type="ECO:0000259" key="1">
    <source>
        <dbReference type="Pfam" id="PF12680"/>
    </source>
</evidence>
<name>A0A255Z1B1_9SPHN</name>
<keyword evidence="3" id="KW-1185">Reference proteome</keyword>
<reference evidence="2 3" key="1">
    <citation type="submission" date="2017-07" db="EMBL/GenBank/DDBJ databases">
        <title>Sandarakinorhabdus cyanobacteriorum sp. nov., a novel bacterium isolated from cyanobacterial aggregates in a eutrophic lake.</title>
        <authorList>
            <person name="Cai H."/>
        </authorList>
    </citation>
    <scope>NUCLEOTIDE SEQUENCE [LARGE SCALE GENOMIC DNA]</scope>
    <source>
        <strain evidence="2 3">TH057</strain>
    </source>
</reference>
<feature type="domain" description="SnoaL-like" evidence="1">
    <location>
        <begin position="219"/>
        <end position="333"/>
    </location>
</feature>
<dbReference type="Proteomes" id="UP000216991">
    <property type="component" value="Unassembled WGS sequence"/>
</dbReference>
<dbReference type="Pfam" id="PF12680">
    <property type="entry name" value="SnoaL_2"/>
    <property type="match status" value="1"/>
</dbReference>
<dbReference type="RefSeq" id="WP_094472561.1">
    <property type="nucleotide sequence ID" value="NZ_NOXT01000066.1"/>
</dbReference>
<proteinExistence type="predicted"/>
<dbReference type="EMBL" id="NOXT01000066">
    <property type="protein sequence ID" value="OYQ34724.1"/>
    <property type="molecule type" value="Genomic_DNA"/>
</dbReference>
<accession>A0A255Z1B1</accession>
<organism evidence="2 3">
    <name type="scientific">Sandarakinorhabdus cyanobacteriorum</name>
    <dbReference type="NCBI Taxonomy" id="1981098"/>
    <lineage>
        <taxon>Bacteria</taxon>
        <taxon>Pseudomonadati</taxon>
        <taxon>Pseudomonadota</taxon>
        <taxon>Alphaproteobacteria</taxon>
        <taxon>Sphingomonadales</taxon>
        <taxon>Sphingosinicellaceae</taxon>
        <taxon>Sandarakinorhabdus</taxon>
    </lineage>
</organism>
<dbReference type="Gene3D" id="3.10.450.50">
    <property type="match status" value="2"/>
</dbReference>
<dbReference type="SUPFAM" id="SSF54427">
    <property type="entry name" value="NTF2-like"/>
    <property type="match status" value="2"/>
</dbReference>
<dbReference type="AlphaFoldDB" id="A0A255Z1B1"/>
<protein>
    <recommendedName>
        <fullName evidence="1">SnoaL-like domain-containing protein</fullName>
    </recommendedName>
</protein>
<evidence type="ECO:0000313" key="2">
    <source>
        <dbReference type="EMBL" id="OYQ34724.1"/>
    </source>
</evidence>
<gene>
    <name evidence="2" type="ORF">CHU93_02185</name>
</gene>
<sequence>MNIPGTFGRDIAEVLADPGPRRQPMAGFDADYHDIVHYILTCTHRIWEQKDIGLIESHYAADCPIWTGAGPAQGVAGVVAGTLRTLAAFPDRTLIGEAVIWSGNERDGFLSSHRIISTATHHGAGEFGPGTGRRIAFLTIADCLCRANLIVEEWLVRDNSHIVLQLGLSPRGVAAATPPTAAARQWWASEFARVRSTLALATGDARPDATADPQAFVHWFAGTVLARRRLAWMRQAYAPAATQAAPGGRRLIGHGEIIGWWTAFLSNFGDAQLVVDHVAAQPVSADPSDGIDIAWRWTLAGHHDGPALYGTPSGREVVVLGVTHWRIVGGVIAAEAIVFDELAILRQVMVPA</sequence>
<dbReference type="InterPro" id="IPR037401">
    <property type="entry name" value="SnoaL-like"/>
</dbReference>
<dbReference type="InterPro" id="IPR032710">
    <property type="entry name" value="NTF2-like_dom_sf"/>
</dbReference>
<evidence type="ECO:0000313" key="3">
    <source>
        <dbReference type="Proteomes" id="UP000216991"/>
    </source>
</evidence>